<dbReference type="OrthoDB" id="44736at2759"/>
<feature type="compositionally biased region" description="Low complexity" evidence="9">
    <location>
        <begin position="7"/>
        <end position="31"/>
    </location>
</feature>
<keyword evidence="5 8" id="KW-0812">Transmembrane</keyword>
<feature type="transmembrane region" description="Helical" evidence="8">
    <location>
        <begin position="67"/>
        <end position="87"/>
    </location>
</feature>
<dbReference type="InterPro" id="IPR007603">
    <property type="entry name" value="Choline_transptr-like"/>
</dbReference>
<evidence type="ECO:0000313" key="10">
    <source>
        <dbReference type="EMBL" id="PWN19798.1"/>
    </source>
</evidence>
<keyword evidence="7 8" id="KW-0472">Membrane</keyword>
<evidence type="ECO:0000256" key="1">
    <source>
        <dbReference type="ARBA" id="ARBA00002957"/>
    </source>
</evidence>
<feature type="region of interest" description="Disordered" evidence="9">
    <location>
        <begin position="1"/>
        <end position="41"/>
    </location>
</feature>
<reference evidence="10 11" key="1">
    <citation type="journal article" date="2018" name="Mol. Biol. Evol.">
        <title>Broad Genomic Sampling Reveals a Smut Pathogenic Ancestry of the Fungal Clade Ustilaginomycotina.</title>
        <authorList>
            <person name="Kijpornyongpan T."/>
            <person name="Mondo S.J."/>
            <person name="Barry K."/>
            <person name="Sandor L."/>
            <person name="Lee J."/>
            <person name="Lipzen A."/>
            <person name="Pangilinan J."/>
            <person name="LaButti K."/>
            <person name="Hainaut M."/>
            <person name="Henrissat B."/>
            <person name="Grigoriev I.V."/>
            <person name="Spatafora J.W."/>
            <person name="Aime M.C."/>
        </authorList>
    </citation>
    <scope>NUCLEOTIDE SEQUENCE [LARGE SCALE GENOMIC DNA]</scope>
    <source>
        <strain evidence="10 11">MCA 4718</strain>
    </source>
</reference>
<keyword evidence="11" id="KW-1185">Reference proteome</keyword>
<keyword evidence="6 8" id="KW-1133">Transmembrane helix</keyword>
<dbReference type="EMBL" id="KZ819330">
    <property type="protein sequence ID" value="PWN19798.1"/>
    <property type="molecule type" value="Genomic_DNA"/>
</dbReference>
<evidence type="ECO:0000256" key="3">
    <source>
        <dbReference type="ARBA" id="ARBA00007168"/>
    </source>
</evidence>
<feature type="transmembrane region" description="Helical" evidence="8">
    <location>
        <begin position="409"/>
        <end position="432"/>
    </location>
</feature>
<feature type="transmembrane region" description="Helical" evidence="8">
    <location>
        <begin position="114"/>
        <end position="134"/>
    </location>
</feature>
<name>A0A316U4P5_9BASI</name>
<comment type="subcellular location">
    <subcellularLocation>
        <location evidence="8">Cell membrane</location>
        <topology evidence="8">Multi-pass membrane protein</topology>
    </subcellularLocation>
    <subcellularLocation>
        <location evidence="2">Membrane</location>
        <topology evidence="2">Multi-pass membrane protein</topology>
    </subcellularLocation>
</comment>
<feature type="transmembrane region" description="Helical" evidence="8">
    <location>
        <begin position="276"/>
        <end position="293"/>
    </location>
</feature>
<dbReference type="AlphaFoldDB" id="A0A316U4P5"/>
<evidence type="ECO:0000256" key="2">
    <source>
        <dbReference type="ARBA" id="ARBA00004141"/>
    </source>
</evidence>
<evidence type="ECO:0000256" key="9">
    <source>
        <dbReference type="SAM" id="MobiDB-lite"/>
    </source>
</evidence>
<evidence type="ECO:0000313" key="11">
    <source>
        <dbReference type="Proteomes" id="UP000245942"/>
    </source>
</evidence>
<dbReference type="RefSeq" id="XP_025346958.1">
    <property type="nucleotide sequence ID" value="XM_025490392.1"/>
</dbReference>
<gene>
    <name evidence="10" type="ORF">BCV69DRAFT_250700</name>
</gene>
<dbReference type="GO" id="GO:0005886">
    <property type="term" value="C:plasma membrane"/>
    <property type="evidence" value="ECO:0007669"/>
    <property type="project" value="UniProtKB-SubCell"/>
</dbReference>
<protein>
    <recommendedName>
        <fullName evidence="4 8">Protein PNS1</fullName>
    </recommendedName>
</protein>
<feature type="transmembrane region" description="Helical" evidence="8">
    <location>
        <begin position="251"/>
        <end position="269"/>
    </location>
</feature>
<dbReference type="Pfam" id="PF04515">
    <property type="entry name" value="Choline_transpo"/>
    <property type="match status" value="1"/>
</dbReference>
<dbReference type="PANTHER" id="PTHR12385">
    <property type="entry name" value="CHOLINE TRANSPORTER-LIKE (SLC FAMILY 44)"/>
    <property type="match status" value="1"/>
</dbReference>
<evidence type="ECO:0000256" key="6">
    <source>
        <dbReference type="ARBA" id="ARBA00022989"/>
    </source>
</evidence>
<feature type="transmembrane region" description="Helical" evidence="8">
    <location>
        <begin position="305"/>
        <end position="327"/>
    </location>
</feature>
<dbReference type="GO" id="GO:0022857">
    <property type="term" value="F:transmembrane transporter activity"/>
    <property type="evidence" value="ECO:0007669"/>
    <property type="project" value="UniProtKB-UniRule"/>
</dbReference>
<proteinExistence type="inferred from homology"/>
<feature type="transmembrane region" description="Helical" evidence="8">
    <location>
        <begin position="348"/>
        <end position="367"/>
    </location>
</feature>
<evidence type="ECO:0000256" key="8">
    <source>
        <dbReference type="RuleBase" id="RU368066"/>
    </source>
</evidence>
<dbReference type="GeneID" id="37012126"/>
<sequence length="512" mass="55369">MQPPYYGPGAPNYGGQEQYAQQQAQPGGYQQDPRHQGGYADNKMALAPNDYQGERFKPARPKIRDPFFALLFIIVFLGYTGLSVYVLREYAISGVSGGLGGNTGASGTLNSHTALLLTFSCALALVLSGLYLLLVRVATRFILEITLLLSVISSVAYAAYLWYEGFTSAAIMATIFAVLAVVSYFFMRSRIPLTRLLLKTTIDATRVYPSVYLWALTGLVAQTLFSIWVSWTLIAVYQRFSPSGAAAGSSSSSGAVTGLVVFIGFAFYWISETIKAIFFSTVCAIFGTHYYSLDNQKQRGAGIKAFGRATSFSLGSLAFGSLIVAILDIIRGLVSIIQQTEASQGDMVGAAIACVAGCIISCIAWLIEFFNKYALINVSLYGNSYITAAKETWRLMKDRGIDALATDSLVNIVWTYGSIVVGILVGIFAYVYEKQTDPEALNQTSSYYSIILLAAVALATQICLTLGQGSIGSGTATLFVALAEDPQTMAQKEPQLFELIRRSYPRVVQGVA</sequence>
<evidence type="ECO:0000256" key="7">
    <source>
        <dbReference type="ARBA" id="ARBA00023136"/>
    </source>
</evidence>
<organism evidence="10 11">
    <name type="scientific">Pseudomicrostroma glucosiphilum</name>
    <dbReference type="NCBI Taxonomy" id="1684307"/>
    <lineage>
        <taxon>Eukaryota</taxon>
        <taxon>Fungi</taxon>
        <taxon>Dikarya</taxon>
        <taxon>Basidiomycota</taxon>
        <taxon>Ustilaginomycotina</taxon>
        <taxon>Exobasidiomycetes</taxon>
        <taxon>Microstromatales</taxon>
        <taxon>Microstromatales incertae sedis</taxon>
        <taxon>Pseudomicrostroma</taxon>
    </lineage>
</organism>
<feature type="transmembrane region" description="Helical" evidence="8">
    <location>
        <begin position="447"/>
        <end position="467"/>
    </location>
</feature>
<evidence type="ECO:0000256" key="5">
    <source>
        <dbReference type="ARBA" id="ARBA00022692"/>
    </source>
</evidence>
<comment type="function">
    <text evidence="1 8">Probably involved in transport through the plasma membrane.</text>
</comment>
<accession>A0A316U4P5</accession>
<feature type="transmembrane region" description="Helical" evidence="8">
    <location>
        <begin position="141"/>
        <end position="163"/>
    </location>
</feature>
<evidence type="ECO:0000256" key="4">
    <source>
        <dbReference type="ARBA" id="ARBA00015388"/>
    </source>
</evidence>
<comment type="similarity">
    <text evidence="3 8">Belongs to the CTL (choline transporter-like) family.</text>
</comment>
<dbReference type="PANTHER" id="PTHR12385:SF4">
    <property type="entry name" value="PROTEIN PNS1"/>
    <property type="match status" value="1"/>
</dbReference>
<feature type="transmembrane region" description="Helical" evidence="8">
    <location>
        <begin position="169"/>
        <end position="187"/>
    </location>
</feature>
<dbReference type="STRING" id="1684307.A0A316U4P5"/>
<dbReference type="Proteomes" id="UP000245942">
    <property type="component" value="Unassembled WGS sequence"/>
</dbReference>
<feature type="transmembrane region" description="Helical" evidence="8">
    <location>
        <begin position="207"/>
        <end position="231"/>
    </location>
</feature>